<evidence type="ECO:0000313" key="7">
    <source>
        <dbReference type="EMBL" id="VEL20638.1"/>
    </source>
</evidence>
<dbReference type="GO" id="GO:0005634">
    <property type="term" value="C:nucleus"/>
    <property type="evidence" value="ECO:0007669"/>
    <property type="project" value="TreeGrafter"/>
</dbReference>
<evidence type="ECO:0000256" key="1">
    <source>
        <dbReference type="ARBA" id="ARBA00012160"/>
    </source>
</evidence>
<dbReference type="GO" id="GO:0036396">
    <property type="term" value="C:RNA N6-methyladenosine methyltransferase complex"/>
    <property type="evidence" value="ECO:0007669"/>
    <property type="project" value="TreeGrafter"/>
</dbReference>
<sequence>MLLSFFLKWINCDIRLLDMSILGKFAVIMADPPWDIHMELPYGTMSDEEMRRLDIPCLQDDGYIFLWVTGRRVLAQLMFHSVDYIMPLHSGQI</sequence>
<dbReference type="EC" id="2.1.1.348" evidence="1"/>
<keyword evidence="3" id="KW-0808">Transferase</keyword>
<reference evidence="7" key="1">
    <citation type="submission" date="2018-11" db="EMBL/GenBank/DDBJ databases">
        <authorList>
            <consortium name="Pathogen Informatics"/>
        </authorList>
    </citation>
    <scope>NUCLEOTIDE SEQUENCE</scope>
</reference>
<dbReference type="PROSITE" id="PS51143">
    <property type="entry name" value="MT_A70"/>
    <property type="match status" value="1"/>
</dbReference>
<organism evidence="7 8">
    <name type="scientific">Protopolystoma xenopodis</name>
    <dbReference type="NCBI Taxonomy" id="117903"/>
    <lineage>
        <taxon>Eukaryota</taxon>
        <taxon>Metazoa</taxon>
        <taxon>Spiralia</taxon>
        <taxon>Lophotrochozoa</taxon>
        <taxon>Platyhelminthes</taxon>
        <taxon>Monogenea</taxon>
        <taxon>Polyopisthocotylea</taxon>
        <taxon>Polystomatidea</taxon>
        <taxon>Polystomatidae</taxon>
        <taxon>Protopolystoma</taxon>
    </lineage>
</organism>
<evidence type="ECO:0000313" key="8">
    <source>
        <dbReference type="Proteomes" id="UP000784294"/>
    </source>
</evidence>
<comment type="caution">
    <text evidence="7">The sequence shown here is derived from an EMBL/GenBank/DDBJ whole genome shotgun (WGS) entry which is preliminary data.</text>
</comment>
<dbReference type="AlphaFoldDB" id="A0A3S5AHT2"/>
<evidence type="ECO:0000256" key="4">
    <source>
        <dbReference type="ARBA" id="ARBA00022691"/>
    </source>
</evidence>
<evidence type="ECO:0000256" key="6">
    <source>
        <dbReference type="PROSITE-ProRule" id="PRU00489"/>
    </source>
</evidence>
<dbReference type="Proteomes" id="UP000784294">
    <property type="component" value="Unassembled WGS sequence"/>
</dbReference>
<dbReference type="OrthoDB" id="10262526at2759"/>
<dbReference type="InterPro" id="IPR029063">
    <property type="entry name" value="SAM-dependent_MTases_sf"/>
</dbReference>
<dbReference type="PANTHER" id="PTHR12829">
    <property type="entry name" value="N6-ADENOSINE-METHYLTRANSFERASE"/>
    <property type="match status" value="1"/>
</dbReference>
<evidence type="ECO:0000256" key="3">
    <source>
        <dbReference type="ARBA" id="ARBA00022679"/>
    </source>
</evidence>
<gene>
    <name evidence="7" type="ORF">PXEA_LOCUS14078</name>
</gene>
<keyword evidence="8" id="KW-1185">Reference proteome</keyword>
<proteinExistence type="inferred from homology"/>
<dbReference type="PANTHER" id="PTHR12829:SF7">
    <property type="entry name" value="N6-ADENOSINE-METHYLTRANSFERASE CATALYTIC SUBUNIT"/>
    <property type="match status" value="1"/>
</dbReference>
<dbReference type="SUPFAM" id="SSF53335">
    <property type="entry name" value="S-adenosyl-L-methionine-dependent methyltransferases"/>
    <property type="match status" value="1"/>
</dbReference>
<name>A0A3S5AHT2_9PLAT</name>
<evidence type="ECO:0000256" key="5">
    <source>
        <dbReference type="ARBA" id="ARBA00048957"/>
    </source>
</evidence>
<dbReference type="EMBL" id="CAAALY010047359">
    <property type="protein sequence ID" value="VEL20638.1"/>
    <property type="molecule type" value="Genomic_DNA"/>
</dbReference>
<keyword evidence="4" id="KW-0949">S-adenosyl-L-methionine</keyword>
<dbReference type="GO" id="GO:0001734">
    <property type="term" value="F:mRNA m(6)A methyltransferase activity"/>
    <property type="evidence" value="ECO:0007669"/>
    <property type="project" value="UniProtKB-EC"/>
</dbReference>
<evidence type="ECO:0000256" key="2">
    <source>
        <dbReference type="ARBA" id="ARBA00022603"/>
    </source>
</evidence>
<dbReference type="Pfam" id="PF05063">
    <property type="entry name" value="MT-A70"/>
    <property type="match status" value="1"/>
</dbReference>
<accession>A0A3S5AHT2</accession>
<protein>
    <recommendedName>
        <fullName evidence="1">mRNA m(6)A methyltransferase</fullName>
        <ecNumber evidence="1">2.1.1.348</ecNumber>
    </recommendedName>
</protein>
<comment type="catalytic activity">
    <reaction evidence="5">
        <text>an adenosine in mRNA + S-adenosyl-L-methionine = an N(6)-methyladenosine in mRNA + S-adenosyl-L-homocysteine + H(+)</text>
        <dbReference type="Rhea" id="RHEA:55584"/>
        <dbReference type="Rhea" id="RHEA-COMP:12414"/>
        <dbReference type="Rhea" id="RHEA-COMP:12417"/>
        <dbReference type="ChEBI" id="CHEBI:15378"/>
        <dbReference type="ChEBI" id="CHEBI:57856"/>
        <dbReference type="ChEBI" id="CHEBI:59789"/>
        <dbReference type="ChEBI" id="CHEBI:74411"/>
        <dbReference type="ChEBI" id="CHEBI:74449"/>
        <dbReference type="EC" id="2.1.1.348"/>
    </reaction>
</comment>
<keyword evidence="2" id="KW-0489">Methyltransferase</keyword>
<dbReference type="InterPro" id="IPR007757">
    <property type="entry name" value="MT-A70-like"/>
</dbReference>
<dbReference type="GO" id="GO:0032259">
    <property type="term" value="P:methylation"/>
    <property type="evidence" value="ECO:0007669"/>
    <property type="project" value="UniProtKB-KW"/>
</dbReference>
<comment type="similarity">
    <text evidence="6">Belongs to the MT-A70-like family.</text>
</comment>